<dbReference type="AlphaFoldDB" id="A0A085BET7"/>
<organism evidence="2 3">
    <name type="scientific">Epilithonimonas lactis</name>
    <dbReference type="NCBI Taxonomy" id="421072"/>
    <lineage>
        <taxon>Bacteria</taxon>
        <taxon>Pseudomonadati</taxon>
        <taxon>Bacteroidota</taxon>
        <taxon>Flavobacteriia</taxon>
        <taxon>Flavobacteriales</taxon>
        <taxon>Weeksellaceae</taxon>
        <taxon>Chryseobacterium group</taxon>
        <taxon>Epilithonimonas</taxon>
    </lineage>
</organism>
<sequence length="155" mass="18697">MAENNTYTQIHIQLVFAVKFRQALIQNEWKDDLFKYITGVIQNRKHKLLSINGMPDHIHILIGLRPNQSVSDLVQEVKSISSKWINENNFIPFRFEWQDSFGAFSYGKSQINDVIRYIENQEKHHYKKSFREEYVDFLEKFEIDYNEKYVFKELI</sequence>
<dbReference type="Pfam" id="PF01797">
    <property type="entry name" value="Y1_Tnp"/>
    <property type="match status" value="1"/>
</dbReference>
<name>A0A085BET7_9FLAO</name>
<dbReference type="PANTHER" id="PTHR33360:SF2">
    <property type="entry name" value="TRANSPOSASE FOR INSERTION SEQUENCE ELEMENT IS200"/>
    <property type="match status" value="1"/>
</dbReference>
<dbReference type="GO" id="GO:0006313">
    <property type="term" value="P:DNA transposition"/>
    <property type="evidence" value="ECO:0007669"/>
    <property type="project" value="InterPro"/>
</dbReference>
<evidence type="ECO:0000313" key="3">
    <source>
        <dbReference type="Proteomes" id="UP000028623"/>
    </source>
</evidence>
<dbReference type="STRING" id="421072.SAMN04488097_0323"/>
<feature type="domain" description="Transposase IS200-like" evidence="1">
    <location>
        <begin position="7"/>
        <end position="121"/>
    </location>
</feature>
<evidence type="ECO:0000313" key="2">
    <source>
        <dbReference type="EMBL" id="KFC20982.1"/>
    </source>
</evidence>
<gene>
    <name evidence="2" type="ORF">IO89_12200</name>
</gene>
<keyword evidence="3" id="KW-1185">Reference proteome</keyword>
<dbReference type="eggNOG" id="COG1943">
    <property type="taxonomic scope" value="Bacteria"/>
</dbReference>
<reference evidence="2 3" key="1">
    <citation type="submission" date="2014-07" db="EMBL/GenBank/DDBJ databases">
        <title>Epilithonimonas lactis LMG 22401 Genome.</title>
        <authorList>
            <person name="Pipes S.E."/>
            <person name="Stropko S.J."/>
        </authorList>
    </citation>
    <scope>NUCLEOTIDE SEQUENCE [LARGE SCALE GENOMIC DNA]</scope>
    <source>
        <strain evidence="2 3">LMG 24401</strain>
    </source>
</reference>
<evidence type="ECO:0000259" key="1">
    <source>
        <dbReference type="SMART" id="SM01321"/>
    </source>
</evidence>
<dbReference type="GO" id="GO:0004803">
    <property type="term" value="F:transposase activity"/>
    <property type="evidence" value="ECO:0007669"/>
    <property type="project" value="InterPro"/>
</dbReference>
<dbReference type="InterPro" id="IPR036515">
    <property type="entry name" value="Transposase_17_sf"/>
</dbReference>
<dbReference type="InterPro" id="IPR002686">
    <property type="entry name" value="Transposase_17"/>
</dbReference>
<proteinExistence type="predicted"/>
<dbReference type="SUPFAM" id="SSF143422">
    <property type="entry name" value="Transposase IS200-like"/>
    <property type="match status" value="1"/>
</dbReference>
<protein>
    <submittedName>
        <fullName evidence="2">Transposase</fullName>
    </submittedName>
</protein>
<comment type="caution">
    <text evidence="2">The sequence shown here is derived from an EMBL/GenBank/DDBJ whole genome shotgun (WGS) entry which is preliminary data.</text>
</comment>
<dbReference type="EMBL" id="JPLY01000004">
    <property type="protein sequence ID" value="KFC20982.1"/>
    <property type="molecule type" value="Genomic_DNA"/>
</dbReference>
<dbReference type="SMART" id="SM01321">
    <property type="entry name" value="Y1_Tnp"/>
    <property type="match status" value="1"/>
</dbReference>
<dbReference type="RefSeq" id="WP_034976668.1">
    <property type="nucleotide sequence ID" value="NZ_FOFI01000001.1"/>
</dbReference>
<dbReference type="NCBIfam" id="NF033573">
    <property type="entry name" value="transpos_IS200"/>
    <property type="match status" value="1"/>
</dbReference>
<dbReference type="PANTHER" id="PTHR33360">
    <property type="entry name" value="TRANSPOSASE FOR INSERTION SEQUENCE ELEMENT IS200"/>
    <property type="match status" value="1"/>
</dbReference>
<dbReference type="Proteomes" id="UP000028623">
    <property type="component" value="Unassembled WGS sequence"/>
</dbReference>
<dbReference type="GO" id="GO:0003677">
    <property type="term" value="F:DNA binding"/>
    <property type="evidence" value="ECO:0007669"/>
    <property type="project" value="InterPro"/>
</dbReference>
<accession>A0A085BET7</accession>
<dbReference type="Gene3D" id="3.30.70.1290">
    <property type="entry name" value="Transposase IS200-like"/>
    <property type="match status" value="1"/>
</dbReference>
<dbReference type="OrthoDB" id="9797997at2"/>